<feature type="domain" description="DNA primase/helicase Gp4 N-terminal Bacteriophage T7-like" evidence="1">
    <location>
        <begin position="65"/>
        <end position="104"/>
    </location>
</feature>
<reference evidence="2 3" key="1">
    <citation type="submission" date="2021-09" db="EMBL/GenBank/DDBJ databases">
        <authorList>
            <person name="Kelly A."/>
        </authorList>
    </citation>
    <scope>NUCLEOTIDE SEQUENCE [LARGE SCALE GENOMIC DNA]</scope>
</reference>
<dbReference type="Proteomes" id="UP000837053">
    <property type="component" value="Chromosome"/>
</dbReference>
<dbReference type="SUPFAM" id="SSF57783">
    <property type="entry name" value="Zinc beta-ribbon"/>
    <property type="match status" value="1"/>
</dbReference>
<proteinExistence type="predicted"/>
<gene>
    <name evidence="2" type="ORF">SIP_024</name>
</gene>
<evidence type="ECO:0000259" key="1">
    <source>
        <dbReference type="SMART" id="SM00778"/>
    </source>
</evidence>
<evidence type="ECO:0000313" key="3">
    <source>
        <dbReference type="Proteomes" id="UP000837053"/>
    </source>
</evidence>
<sequence length="335" mass="38261">MITARIANDKAQRNDNICWAFLLGFAMNTENFMTYQKEDVLPYMKGLWREALQSICGLHSDVFNKKHQPCPHCGGKDRFRWTDKLNEEGDGGAICNVCGNDTGIGWLMKLTGEPYSEAINILGRFLGKVPQDYRIRANKRASRSSGYSFGKQASHECCEKVMAKTLKFDRTPLSVYEGIYPPEGCHYDCGVKDGRYIHALPCHLVHDDGLDDEMCNVLFIDEDGKDWFLARDYTRGSVVKTGSTDKTIYLCLDWVDSQHVHLSTGQEVWACFTPSNLEMVAHRYKGERRMRVVCRKDDRDVIIAAEERGLDIMMPVNDNFKQGVERKLYKPESLL</sequence>
<evidence type="ECO:0000313" key="2">
    <source>
        <dbReference type="EMBL" id="CAG9546476.1"/>
    </source>
</evidence>
<organism evidence="2 3">
    <name type="scientific">Escherichia phage vB_Eco_Sip</name>
    <dbReference type="NCBI Taxonomy" id="2831640"/>
    <lineage>
        <taxon>Viruses</taxon>
        <taxon>Duplodnaviria</taxon>
        <taxon>Heunggongvirae</taxon>
        <taxon>Uroviricota</taxon>
        <taxon>Caudoviricetes</taxon>
        <taxon>Drexlerviridae</taxon>
        <taxon>Tempevirinae</taxon>
        <taxon>Warwickvirus</taxon>
        <taxon>Warwickvirus sip</taxon>
    </lineage>
</organism>
<accession>A0AAD1V8G5</accession>
<dbReference type="GO" id="GO:0004386">
    <property type="term" value="F:helicase activity"/>
    <property type="evidence" value="ECO:0007669"/>
    <property type="project" value="InterPro"/>
</dbReference>
<dbReference type="InterPro" id="IPR013237">
    <property type="entry name" value="Phage_T7_Gp4_N"/>
</dbReference>
<dbReference type="Pfam" id="PF08273">
    <property type="entry name" value="Zn_Ribbon_Prim"/>
    <property type="match status" value="1"/>
</dbReference>
<dbReference type="EMBL" id="OU734268">
    <property type="protein sequence ID" value="CAG9546476.1"/>
    <property type="molecule type" value="Genomic_DNA"/>
</dbReference>
<keyword evidence="3" id="KW-1185">Reference proteome</keyword>
<protein>
    <submittedName>
        <fullName evidence="2">DNA primase</fullName>
    </submittedName>
</protein>
<dbReference type="GO" id="GO:0008270">
    <property type="term" value="F:zinc ion binding"/>
    <property type="evidence" value="ECO:0007669"/>
    <property type="project" value="InterPro"/>
</dbReference>
<dbReference type="SMART" id="SM00778">
    <property type="entry name" value="Prim_Zn_Ribbon"/>
    <property type="match status" value="1"/>
</dbReference>
<name>A0AAD1V8G5_9CAUD</name>